<dbReference type="InterPro" id="IPR011453">
    <property type="entry name" value="DUF1559"/>
</dbReference>
<evidence type="ECO:0000313" key="3">
    <source>
        <dbReference type="EMBL" id="QVL30981.1"/>
    </source>
</evidence>
<protein>
    <submittedName>
        <fullName evidence="3">DUF1559 domain-containing protein</fullName>
    </submittedName>
</protein>
<dbReference type="Proteomes" id="UP000676194">
    <property type="component" value="Chromosome"/>
</dbReference>
<dbReference type="InterPro" id="IPR012902">
    <property type="entry name" value="N_methyl_site"/>
</dbReference>
<dbReference type="PANTHER" id="PTHR30093">
    <property type="entry name" value="GENERAL SECRETION PATHWAY PROTEIN G"/>
    <property type="match status" value="1"/>
</dbReference>
<sequence>MLHPLRNRNGFTLIELLVVIAIIAVLIGLLLPAVQKVREAASVLRCANNEKQLILAIHSYANTFSDKLPPSNFYQVVNSSTGNTAEGSAFYATLAFYEQGNVFNTCTQDIPKPGYLTAAFIPLKIHVCTSDPTTNNGIGSVAPNYATGNYALNLAMFGAGGTFNLKGVSPPYTIGNIPDGSSNTIGIVEASGCFPGYPTVDPQTGTLTSYMTWHWPAYPNSFGPYWPDPDELPGQANYTGLYTLPQIGVNMMKADPNLCQSYHSIMNVALMDGSVRKVTTGLSPLTWTNALNPADGQVLGSDW</sequence>
<evidence type="ECO:0000259" key="2">
    <source>
        <dbReference type="Pfam" id="PF07596"/>
    </source>
</evidence>
<dbReference type="Pfam" id="PF07963">
    <property type="entry name" value="N_methyl"/>
    <property type="match status" value="1"/>
</dbReference>
<dbReference type="RefSeq" id="WP_213494863.1">
    <property type="nucleotide sequence ID" value="NZ_CP074694.1"/>
</dbReference>
<dbReference type="SUPFAM" id="SSF54523">
    <property type="entry name" value="Pili subunits"/>
    <property type="match status" value="1"/>
</dbReference>
<dbReference type="NCBIfam" id="TIGR02532">
    <property type="entry name" value="IV_pilin_GFxxxE"/>
    <property type="match status" value="1"/>
</dbReference>
<dbReference type="Pfam" id="PF07596">
    <property type="entry name" value="SBP_bac_10"/>
    <property type="match status" value="1"/>
</dbReference>
<dbReference type="PANTHER" id="PTHR30093:SF2">
    <property type="entry name" value="TYPE II SECRETION SYSTEM PROTEIN H"/>
    <property type="match status" value="1"/>
</dbReference>
<evidence type="ECO:0000313" key="4">
    <source>
        <dbReference type="Proteomes" id="UP000676194"/>
    </source>
</evidence>
<keyword evidence="1" id="KW-0472">Membrane</keyword>
<dbReference type="Gene3D" id="3.30.700.10">
    <property type="entry name" value="Glycoprotein, Type 4 Pilin"/>
    <property type="match status" value="1"/>
</dbReference>
<dbReference type="AlphaFoldDB" id="A0A8E6B4I6"/>
<proteinExistence type="predicted"/>
<dbReference type="InterPro" id="IPR045584">
    <property type="entry name" value="Pilin-like"/>
</dbReference>
<dbReference type="KEGG" id="tsph:KIH39_19300"/>
<dbReference type="EMBL" id="CP074694">
    <property type="protein sequence ID" value="QVL30981.1"/>
    <property type="molecule type" value="Genomic_DNA"/>
</dbReference>
<evidence type="ECO:0000256" key="1">
    <source>
        <dbReference type="SAM" id="Phobius"/>
    </source>
</evidence>
<keyword evidence="1" id="KW-1133">Transmembrane helix</keyword>
<accession>A0A8E6B4I6</accession>
<keyword evidence="1" id="KW-0812">Transmembrane</keyword>
<gene>
    <name evidence="3" type="ORF">KIH39_19300</name>
</gene>
<name>A0A8E6B4I6_9BACT</name>
<feature type="transmembrane region" description="Helical" evidence="1">
    <location>
        <begin position="12"/>
        <end position="34"/>
    </location>
</feature>
<feature type="domain" description="DUF1559" evidence="2">
    <location>
        <begin position="35"/>
        <end position="280"/>
    </location>
</feature>
<organism evidence="3 4">
    <name type="scientific">Telmatocola sphagniphila</name>
    <dbReference type="NCBI Taxonomy" id="1123043"/>
    <lineage>
        <taxon>Bacteria</taxon>
        <taxon>Pseudomonadati</taxon>
        <taxon>Planctomycetota</taxon>
        <taxon>Planctomycetia</taxon>
        <taxon>Gemmatales</taxon>
        <taxon>Gemmataceae</taxon>
    </lineage>
</organism>
<reference evidence="3" key="1">
    <citation type="submission" date="2021-05" db="EMBL/GenBank/DDBJ databases">
        <title>Complete genome sequence of the cellulolytic planctomycete Telmatocola sphagniphila SP2T and characterization of the first cellulase from planctomycetes.</title>
        <authorList>
            <person name="Rakitin A.L."/>
            <person name="Beletsky A.V."/>
            <person name="Naumoff D.G."/>
            <person name="Kulichevskaya I.S."/>
            <person name="Mardanov A.V."/>
            <person name="Ravin N.V."/>
            <person name="Dedysh S.N."/>
        </authorList>
    </citation>
    <scope>NUCLEOTIDE SEQUENCE</scope>
    <source>
        <strain evidence="3">SP2T</strain>
    </source>
</reference>
<keyword evidence="4" id="KW-1185">Reference proteome</keyword>